<accession>A0ABR3FX50</accession>
<evidence type="ECO:0000256" key="1">
    <source>
        <dbReference type="SAM" id="SignalP"/>
    </source>
</evidence>
<comment type="caution">
    <text evidence="2">The sequence shown here is derived from an EMBL/GenBank/DDBJ whole genome shotgun (WGS) entry which is preliminary data.</text>
</comment>
<keyword evidence="3" id="KW-1185">Reference proteome</keyword>
<reference evidence="2 3" key="1">
    <citation type="submission" date="2024-02" db="EMBL/GenBank/DDBJ databases">
        <title>A draft genome for the cacao thread blight pathogen Marasmius crinis-equi.</title>
        <authorList>
            <person name="Cohen S.P."/>
            <person name="Baruah I.K."/>
            <person name="Amoako-Attah I."/>
            <person name="Bukari Y."/>
            <person name="Meinhardt L.W."/>
            <person name="Bailey B.A."/>
        </authorList>
    </citation>
    <scope>NUCLEOTIDE SEQUENCE [LARGE SCALE GENOMIC DNA]</scope>
    <source>
        <strain evidence="2 3">GH-76</strain>
    </source>
</reference>
<protein>
    <submittedName>
        <fullName evidence="2">Uncharacterized protein</fullName>
    </submittedName>
</protein>
<sequence>MVRIFATVLGALVALSTVSLASIEELGQNVDVLRGTYFPALNESIAKVPDSPAELQLCDLIALPTNLSWIDSGRVLCAFRQAHHDLMELVNAVKAKNGSFTGDKAYLRAPLRAQISDMRVGHDKLTKDFVDRCNKDLKEEAEALNKDGDQQFAVIESSFDPLS</sequence>
<dbReference type="Proteomes" id="UP001465976">
    <property type="component" value="Unassembled WGS sequence"/>
</dbReference>
<proteinExistence type="predicted"/>
<gene>
    <name evidence="2" type="ORF">V5O48_001893</name>
</gene>
<keyword evidence="1" id="KW-0732">Signal</keyword>
<feature type="signal peptide" evidence="1">
    <location>
        <begin position="1"/>
        <end position="21"/>
    </location>
</feature>
<feature type="chain" id="PRO_5047404280" evidence="1">
    <location>
        <begin position="22"/>
        <end position="163"/>
    </location>
</feature>
<evidence type="ECO:0000313" key="2">
    <source>
        <dbReference type="EMBL" id="KAL0580117.1"/>
    </source>
</evidence>
<organism evidence="2 3">
    <name type="scientific">Marasmius crinis-equi</name>
    <dbReference type="NCBI Taxonomy" id="585013"/>
    <lineage>
        <taxon>Eukaryota</taxon>
        <taxon>Fungi</taxon>
        <taxon>Dikarya</taxon>
        <taxon>Basidiomycota</taxon>
        <taxon>Agaricomycotina</taxon>
        <taxon>Agaricomycetes</taxon>
        <taxon>Agaricomycetidae</taxon>
        <taxon>Agaricales</taxon>
        <taxon>Marasmiineae</taxon>
        <taxon>Marasmiaceae</taxon>
        <taxon>Marasmius</taxon>
    </lineage>
</organism>
<evidence type="ECO:0000313" key="3">
    <source>
        <dbReference type="Proteomes" id="UP001465976"/>
    </source>
</evidence>
<dbReference type="EMBL" id="JBAHYK010000039">
    <property type="protein sequence ID" value="KAL0580117.1"/>
    <property type="molecule type" value="Genomic_DNA"/>
</dbReference>
<name>A0ABR3FX50_9AGAR</name>